<evidence type="ECO:0000313" key="2">
    <source>
        <dbReference type="EMBL" id="TFK96487.1"/>
    </source>
</evidence>
<feature type="compositionally biased region" description="Basic and acidic residues" evidence="1">
    <location>
        <begin position="53"/>
        <end position="63"/>
    </location>
</feature>
<feature type="region of interest" description="Disordered" evidence="1">
    <location>
        <begin position="47"/>
        <end position="80"/>
    </location>
</feature>
<organism evidence="2 3">
    <name type="scientific">Pterulicium gracile</name>
    <dbReference type="NCBI Taxonomy" id="1884261"/>
    <lineage>
        <taxon>Eukaryota</taxon>
        <taxon>Fungi</taxon>
        <taxon>Dikarya</taxon>
        <taxon>Basidiomycota</taxon>
        <taxon>Agaricomycotina</taxon>
        <taxon>Agaricomycetes</taxon>
        <taxon>Agaricomycetidae</taxon>
        <taxon>Agaricales</taxon>
        <taxon>Pleurotineae</taxon>
        <taxon>Pterulaceae</taxon>
        <taxon>Pterulicium</taxon>
    </lineage>
</organism>
<dbReference type="AlphaFoldDB" id="A0A5C3Q5R7"/>
<feature type="compositionally biased region" description="Polar residues" evidence="1">
    <location>
        <begin position="64"/>
        <end position="74"/>
    </location>
</feature>
<protein>
    <submittedName>
        <fullName evidence="2">Uncharacterized protein</fullName>
    </submittedName>
</protein>
<dbReference type="EMBL" id="ML178859">
    <property type="protein sequence ID" value="TFK96487.1"/>
    <property type="molecule type" value="Genomic_DNA"/>
</dbReference>
<keyword evidence="3" id="KW-1185">Reference proteome</keyword>
<gene>
    <name evidence="2" type="ORF">BDV98DRAFT_307005</name>
</gene>
<evidence type="ECO:0000313" key="3">
    <source>
        <dbReference type="Proteomes" id="UP000305067"/>
    </source>
</evidence>
<proteinExistence type="predicted"/>
<name>A0A5C3Q5R7_9AGAR</name>
<reference evidence="2 3" key="1">
    <citation type="journal article" date="2019" name="Nat. Ecol. Evol.">
        <title>Megaphylogeny resolves global patterns of mushroom evolution.</title>
        <authorList>
            <person name="Varga T."/>
            <person name="Krizsan K."/>
            <person name="Foldi C."/>
            <person name="Dima B."/>
            <person name="Sanchez-Garcia M."/>
            <person name="Sanchez-Ramirez S."/>
            <person name="Szollosi G.J."/>
            <person name="Szarkandi J.G."/>
            <person name="Papp V."/>
            <person name="Albert L."/>
            <person name="Andreopoulos W."/>
            <person name="Angelini C."/>
            <person name="Antonin V."/>
            <person name="Barry K.W."/>
            <person name="Bougher N.L."/>
            <person name="Buchanan P."/>
            <person name="Buyck B."/>
            <person name="Bense V."/>
            <person name="Catcheside P."/>
            <person name="Chovatia M."/>
            <person name="Cooper J."/>
            <person name="Damon W."/>
            <person name="Desjardin D."/>
            <person name="Finy P."/>
            <person name="Geml J."/>
            <person name="Haridas S."/>
            <person name="Hughes K."/>
            <person name="Justo A."/>
            <person name="Karasinski D."/>
            <person name="Kautmanova I."/>
            <person name="Kiss B."/>
            <person name="Kocsube S."/>
            <person name="Kotiranta H."/>
            <person name="LaButti K.M."/>
            <person name="Lechner B.E."/>
            <person name="Liimatainen K."/>
            <person name="Lipzen A."/>
            <person name="Lukacs Z."/>
            <person name="Mihaltcheva S."/>
            <person name="Morgado L.N."/>
            <person name="Niskanen T."/>
            <person name="Noordeloos M.E."/>
            <person name="Ohm R.A."/>
            <person name="Ortiz-Santana B."/>
            <person name="Ovrebo C."/>
            <person name="Racz N."/>
            <person name="Riley R."/>
            <person name="Savchenko A."/>
            <person name="Shiryaev A."/>
            <person name="Soop K."/>
            <person name="Spirin V."/>
            <person name="Szebenyi C."/>
            <person name="Tomsovsky M."/>
            <person name="Tulloss R.E."/>
            <person name="Uehling J."/>
            <person name="Grigoriev I.V."/>
            <person name="Vagvolgyi C."/>
            <person name="Papp T."/>
            <person name="Martin F.M."/>
            <person name="Miettinen O."/>
            <person name="Hibbett D.S."/>
            <person name="Nagy L.G."/>
        </authorList>
    </citation>
    <scope>NUCLEOTIDE SEQUENCE [LARGE SCALE GENOMIC DNA]</scope>
    <source>
        <strain evidence="2 3">CBS 309.79</strain>
    </source>
</reference>
<accession>A0A5C3Q5R7</accession>
<evidence type="ECO:0000256" key="1">
    <source>
        <dbReference type="SAM" id="MobiDB-lite"/>
    </source>
</evidence>
<dbReference type="Proteomes" id="UP000305067">
    <property type="component" value="Unassembled WGS sequence"/>
</dbReference>
<sequence>MDHGLWKAVFDPGSFKEYRAVVTMPRRDLQNASASMRKQLRWLKFGEDPLEDGDGHTAEKPSTQDEPCSSGQQGSDDEDTFYPEEHLEYTESISTEAAFVLSQLENHDVEMDGESDSTSWGAQLEARMTGSPDMSGATLTPDCREIGATLPKKKSLTASTPRSYTIRGDLYSFQVPCTTYASRIQSILARSAAGHSPFLAQLTH</sequence>